<proteinExistence type="predicted"/>
<evidence type="ECO:0000313" key="2">
    <source>
        <dbReference type="Proteomes" id="UP000006882"/>
    </source>
</evidence>
<reference evidence="1 2" key="1">
    <citation type="journal article" date="2013" name="Nat. Genet.">
        <title>The high-quality draft genome of peach (Prunus persica) identifies unique patterns of genetic diversity, domestication and genome evolution.</title>
        <authorList>
            <consortium name="International Peach Genome Initiative"/>
            <person name="Verde I."/>
            <person name="Abbott A.G."/>
            <person name="Scalabrin S."/>
            <person name="Jung S."/>
            <person name="Shu S."/>
            <person name="Marroni F."/>
            <person name="Zhebentyayeva T."/>
            <person name="Dettori M.T."/>
            <person name="Grimwood J."/>
            <person name="Cattonaro F."/>
            <person name="Zuccolo A."/>
            <person name="Rossini L."/>
            <person name="Jenkins J."/>
            <person name="Vendramin E."/>
            <person name="Meisel L.A."/>
            <person name="Decroocq V."/>
            <person name="Sosinski B."/>
            <person name="Prochnik S."/>
            <person name="Mitros T."/>
            <person name="Policriti A."/>
            <person name="Cipriani G."/>
            <person name="Dondini L."/>
            <person name="Ficklin S."/>
            <person name="Goodstein D.M."/>
            <person name="Xuan P."/>
            <person name="Del Fabbro C."/>
            <person name="Aramini V."/>
            <person name="Copetti D."/>
            <person name="Gonzalez S."/>
            <person name="Horner D.S."/>
            <person name="Falchi R."/>
            <person name="Lucas S."/>
            <person name="Mica E."/>
            <person name="Maldonado J."/>
            <person name="Lazzari B."/>
            <person name="Bielenberg D."/>
            <person name="Pirona R."/>
            <person name="Miculan M."/>
            <person name="Barakat A."/>
            <person name="Testolin R."/>
            <person name="Stella A."/>
            <person name="Tartarini S."/>
            <person name="Tonutti P."/>
            <person name="Arus P."/>
            <person name="Orellana A."/>
            <person name="Wells C."/>
            <person name="Main D."/>
            <person name="Vizzotto G."/>
            <person name="Silva H."/>
            <person name="Salamini F."/>
            <person name="Schmutz J."/>
            <person name="Morgante M."/>
            <person name="Rokhsar D.S."/>
        </authorList>
    </citation>
    <scope>NUCLEOTIDE SEQUENCE [LARGE SCALE GENOMIC DNA]</scope>
    <source>
        <strain evidence="2">cv. Nemared</strain>
    </source>
</reference>
<dbReference type="AlphaFoldDB" id="A0A251PBJ4"/>
<organism evidence="1 2">
    <name type="scientific">Prunus persica</name>
    <name type="common">Peach</name>
    <name type="synonym">Amygdalus persica</name>
    <dbReference type="NCBI Taxonomy" id="3760"/>
    <lineage>
        <taxon>Eukaryota</taxon>
        <taxon>Viridiplantae</taxon>
        <taxon>Streptophyta</taxon>
        <taxon>Embryophyta</taxon>
        <taxon>Tracheophyta</taxon>
        <taxon>Spermatophyta</taxon>
        <taxon>Magnoliopsida</taxon>
        <taxon>eudicotyledons</taxon>
        <taxon>Gunneridae</taxon>
        <taxon>Pentapetalae</taxon>
        <taxon>rosids</taxon>
        <taxon>fabids</taxon>
        <taxon>Rosales</taxon>
        <taxon>Rosaceae</taxon>
        <taxon>Amygdaloideae</taxon>
        <taxon>Amygdaleae</taxon>
        <taxon>Prunus</taxon>
    </lineage>
</organism>
<keyword evidence="2" id="KW-1185">Reference proteome</keyword>
<evidence type="ECO:0000313" key="1">
    <source>
        <dbReference type="EMBL" id="ONI08944.1"/>
    </source>
</evidence>
<accession>A0A251PBJ4</accession>
<dbReference type="Gramene" id="ONI08944">
    <property type="protein sequence ID" value="ONI08944"/>
    <property type="gene ID" value="PRUPE_5G208800"/>
</dbReference>
<dbReference type="Proteomes" id="UP000006882">
    <property type="component" value="Chromosome G5"/>
</dbReference>
<sequence>MLLQPKLNHCLNGIGFLSGFGGGFQALCFRPHLDSHSTDTCRRRMELLLFWRSEDRYGGGLGGCNQIGSETLLNQLKK</sequence>
<name>A0A251PBJ4_PRUPE</name>
<gene>
    <name evidence="1" type="ORF">PRUPE_5G208800</name>
</gene>
<protein>
    <submittedName>
        <fullName evidence="1">Uncharacterized protein</fullName>
    </submittedName>
</protein>
<dbReference type="EMBL" id="CM007655">
    <property type="protein sequence ID" value="ONI08944.1"/>
    <property type="molecule type" value="Genomic_DNA"/>
</dbReference>